<evidence type="ECO:0000313" key="1">
    <source>
        <dbReference type="EMBL" id="OLQ69923.1"/>
    </source>
</evidence>
<dbReference type="RefSeq" id="WP_075767925.1">
    <property type="nucleotide sequence ID" value="NZ_MJIL01000099.1"/>
</dbReference>
<comment type="caution">
    <text evidence="1">The sequence shown here is derived from an EMBL/GenBank/DDBJ whole genome shotgun (WGS) entry which is preliminary data.</text>
</comment>
<dbReference type="Proteomes" id="UP000186905">
    <property type="component" value="Unassembled WGS sequence"/>
</dbReference>
<dbReference type="OrthoDB" id="8595084at2"/>
<proteinExistence type="predicted"/>
<dbReference type="STRING" id="1903952.BIT28_10245"/>
<dbReference type="EMBL" id="MJIL01000099">
    <property type="protein sequence ID" value="OLQ69923.1"/>
    <property type="molecule type" value="Genomic_DNA"/>
</dbReference>
<keyword evidence="2" id="KW-1185">Reference proteome</keyword>
<evidence type="ECO:0000313" key="2">
    <source>
        <dbReference type="Proteomes" id="UP000186905"/>
    </source>
</evidence>
<gene>
    <name evidence="1" type="ORF">BIT28_10245</name>
</gene>
<sequence>MPNYEFYTFPYNQNTDFTHLEIDTDIYEEEREILLSHGFEVDGSPIYAENSLLAVEVYKKRDINNIAEELNKSFLSCIVVEGFMVLWRRFRKVKS</sequence>
<organism evidence="1 2">
    <name type="scientific">Photobacterium proteolyticum</name>
    <dbReference type="NCBI Taxonomy" id="1903952"/>
    <lineage>
        <taxon>Bacteria</taxon>
        <taxon>Pseudomonadati</taxon>
        <taxon>Pseudomonadota</taxon>
        <taxon>Gammaproteobacteria</taxon>
        <taxon>Vibrionales</taxon>
        <taxon>Vibrionaceae</taxon>
        <taxon>Photobacterium</taxon>
    </lineage>
</organism>
<dbReference type="AlphaFoldDB" id="A0A1Q9G6G9"/>
<accession>A0A1Q9G6G9</accession>
<reference evidence="1 2" key="1">
    <citation type="submission" date="2016-09" db="EMBL/GenBank/DDBJ databases">
        <title>Photobacterium proteolyticum sp. nov. a protease producing bacterium isolated from ocean sediments of Laizhou Bay.</title>
        <authorList>
            <person name="Li Y."/>
        </authorList>
    </citation>
    <scope>NUCLEOTIDE SEQUENCE [LARGE SCALE GENOMIC DNA]</scope>
    <source>
        <strain evidence="1 2">13-12</strain>
    </source>
</reference>
<name>A0A1Q9G6G9_9GAMM</name>
<protein>
    <submittedName>
        <fullName evidence="1">Uncharacterized protein</fullName>
    </submittedName>
</protein>